<sequence>MAAHARKVTQAAIIFVRWSACFRMRTSACEDKWMHKRGDNPIAAVERLPLNNTLHDRRHTPCSTIITFETLSSGIALRRCAQLTCPVSAALHVSFYSIPITHSRSLRCERTCKAVNQEYLLPRIPVALMDAGVGVATYGIQCSRSCLGPQLTSPPELYIEHPH</sequence>
<comment type="caution">
    <text evidence="1">The sequence shown here is derived from an EMBL/GenBank/DDBJ whole genome shotgun (WGS) entry which is preliminary data.</text>
</comment>
<evidence type="ECO:0000313" key="2">
    <source>
        <dbReference type="Proteomes" id="UP000814140"/>
    </source>
</evidence>
<organism evidence="1 2">
    <name type="scientific">Artomyces pyxidatus</name>
    <dbReference type="NCBI Taxonomy" id="48021"/>
    <lineage>
        <taxon>Eukaryota</taxon>
        <taxon>Fungi</taxon>
        <taxon>Dikarya</taxon>
        <taxon>Basidiomycota</taxon>
        <taxon>Agaricomycotina</taxon>
        <taxon>Agaricomycetes</taxon>
        <taxon>Russulales</taxon>
        <taxon>Auriscalpiaceae</taxon>
        <taxon>Artomyces</taxon>
    </lineage>
</organism>
<evidence type="ECO:0000313" key="1">
    <source>
        <dbReference type="EMBL" id="KAI0057577.1"/>
    </source>
</evidence>
<reference evidence="1" key="2">
    <citation type="journal article" date="2022" name="New Phytol.">
        <title>Evolutionary transition to the ectomycorrhizal habit in the genomes of a hyperdiverse lineage of mushroom-forming fungi.</title>
        <authorList>
            <person name="Looney B."/>
            <person name="Miyauchi S."/>
            <person name="Morin E."/>
            <person name="Drula E."/>
            <person name="Courty P.E."/>
            <person name="Kohler A."/>
            <person name="Kuo A."/>
            <person name="LaButti K."/>
            <person name="Pangilinan J."/>
            <person name="Lipzen A."/>
            <person name="Riley R."/>
            <person name="Andreopoulos W."/>
            <person name="He G."/>
            <person name="Johnson J."/>
            <person name="Nolan M."/>
            <person name="Tritt A."/>
            <person name="Barry K.W."/>
            <person name="Grigoriev I.V."/>
            <person name="Nagy L.G."/>
            <person name="Hibbett D."/>
            <person name="Henrissat B."/>
            <person name="Matheny P.B."/>
            <person name="Labbe J."/>
            <person name="Martin F.M."/>
        </authorList>
    </citation>
    <scope>NUCLEOTIDE SEQUENCE</scope>
    <source>
        <strain evidence="1">HHB10654</strain>
    </source>
</reference>
<name>A0ACB8SMV5_9AGAM</name>
<keyword evidence="2" id="KW-1185">Reference proteome</keyword>
<gene>
    <name evidence="1" type="ORF">BV25DRAFT_1831005</name>
</gene>
<dbReference type="Proteomes" id="UP000814140">
    <property type="component" value="Unassembled WGS sequence"/>
</dbReference>
<dbReference type="EMBL" id="MU277245">
    <property type="protein sequence ID" value="KAI0057577.1"/>
    <property type="molecule type" value="Genomic_DNA"/>
</dbReference>
<protein>
    <submittedName>
        <fullName evidence="1">Uncharacterized protein</fullName>
    </submittedName>
</protein>
<reference evidence="1" key="1">
    <citation type="submission" date="2021-03" db="EMBL/GenBank/DDBJ databases">
        <authorList>
            <consortium name="DOE Joint Genome Institute"/>
            <person name="Ahrendt S."/>
            <person name="Looney B.P."/>
            <person name="Miyauchi S."/>
            <person name="Morin E."/>
            <person name="Drula E."/>
            <person name="Courty P.E."/>
            <person name="Chicoki N."/>
            <person name="Fauchery L."/>
            <person name="Kohler A."/>
            <person name="Kuo A."/>
            <person name="Labutti K."/>
            <person name="Pangilinan J."/>
            <person name="Lipzen A."/>
            <person name="Riley R."/>
            <person name="Andreopoulos W."/>
            <person name="He G."/>
            <person name="Johnson J."/>
            <person name="Barry K.W."/>
            <person name="Grigoriev I.V."/>
            <person name="Nagy L."/>
            <person name="Hibbett D."/>
            <person name="Henrissat B."/>
            <person name="Matheny P.B."/>
            <person name="Labbe J."/>
            <person name="Martin F."/>
        </authorList>
    </citation>
    <scope>NUCLEOTIDE SEQUENCE</scope>
    <source>
        <strain evidence="1">HHB10654</strain>
    </source>
</reference>
<proteinExistence type="predicted"/>
<accession>A0ACB8SMV5</accession>